<name>A0ABW5MKR6_9SPHI</name>
<dbReference type="RefSeq" id="WP_379078816.1">
    <property type="nucleotide sequence ID" value="NZ_JBHULL010000009.1"/>
</dbReference>
<gene>
    <name evidence="2" type="ORF">ACFSR6_11400</name>
</gene>
<proteinExistence type="predicted"/>
<dbReference type="EMBL" id="JBHULL010000009">
    <property type="protein sequence ID" value="MFD2583096.1"/>
    <property type="molecule type" value="Genomic_DNA"/>
</dbReference>
<evidence type="ECO:0000313" key="2">
    <source>
        <dbReference type="EMBL" id="MFD2583096.1"/>
    </source>
</evidence>
<dbReference type="Proteomes" id="UP001597461">
    <property type="component" value="Unassembled WGS sequence"/>
</dbReference>
<comment type="caution">
    <text evidence="2">The sequence shown here is derived from an EMBL/GenBank/DDBJ whole genome shotgun (WGS) entry which is preliminary data.</text>
</comment>
<sequence>MKPSIVYTLKVCLATLLTAVPLTAAIGFTYIGLITLVKPTNYVFTFIIPFSHVLIFVGIIAVLISLNMYLTEKTGYKRFINDRPIVHSIVIFTLYLIVSKNIFSMDFDYILFSYVPMFITAYIFSKIFSSPGKRSVWPPLNKRCDDELKVLEKPVYDTACFYKREPINST</sequence>
<keyword evidence="1" id="KW-0472">Membrane</keyword>
<feature type="transmembrane region" description="Helical" evidence="1">
    <location>
        <begin position="42"/>
        <end position="64"/>
    </location>
</feature>
<reference evidence="3" key="1">
    <citation type="journal article" date="2019" name="Int. J. Syst. Evol. Microbiol.">
        <title>The Global Catalogue of Microorganisms (GCM) 10K type strain sequencing project: providing services to taxonomists for standard genome sequencing and annotation.</title>
        <authorList>
            <consortium name="The Broad Institute Genomics Platform"/>
            <consortium name="The Broad Institute Genome Sequencing Center for Infectious Disease"/>
            <person name="Wu L."/>
            <person name="Ma J."/>
        </authorList>
    </citation>
    <scope>NUCLEOTIDE SEQUENCE [LARGE SCALE GENOMIC DNA]</scope>
    <source>
        <strain evidence="3">KCTC 42866</strain>
    </source>
</reference>
<evidence type="ECO:0000256" key="1">
    <source>
        <dbReference type="SAM" id="Phobius"/>
    </source>
</evidence>
<evidence type="ECO:0000313" key="3">
    <source>
        <dbReference type="Proteomes" id="UP001597461"/>
    </source>
</evidence>
<keyword evidence="1" id="KW-0812">Transmembrane</keyword>
<feature type="transmembrane region" description="Helical" evidence="1">
    <location>
        <begin position="109"/>
        <end position="128"/>
    </location>
</feature>
<feature type="transmembrane region" description="Helical" evidence="1">
    <location>
        <begin position="85"/>
        <end position="103"/>
    </location>
</feature>
<protein>
    <submittedName>
        <fullName evidence="2">Uncharacterized protein</fullName>
    </submittedName>
</protein>
<keyword evidence="1" id="KW-1133">Transmembrane helix</keyword>
<accession>A0ABW5MKR6</accession>
<feature type="transmembrane region" description="Helical" evidence="1">
    <location>
        <begin position="12"/>
        <end position="36"/>
    </location>
</feature>
<keyword evidence="3" id="KW-1185">Reference proteome</keyword>
<organism evidence="2 3">
    <name type="scientific">Pedobacter vanadiisoli</name>
    <dbReference type="NCBI Taxonomy" id="1761975"/>
    <lineage>
        <taxon>Bacteria</taxon>
        <taxon>Pseudomonadati</taxon>
        <taxon>Bacteroidota</taxon>
        <taxon>Sphingobacteriia</taxon>
        <taxon>Sphingobacteriales</taxon>
        <taxon>Sphingobacteriaceae</taxon>
        <taxon>Pedobacter</taxon>
    </lineage>
</organism>